<dbReference type="KEGG" id="tpz:Tph_c06620"/>
<reference evidence="2 3" key="1">
    <citation type="journal article" date="2012" name="BMC Genomics">
        <title>Genome-guided analysis of physiological and morphological traits of the fermentative acetate oxidizer Thermacetogenium phaeum.</title>
        <authorList>
            <person name="Oehler D."/>
            <person name="Poehlein A."/>
            <person name="Leimbach A."/>
            <person name="Muller N."/>
            <person name="Daniel R."/>
            <person name="Gottschalk G."/>
            <person name="Schink B."/>
        </authorList>
    </citation>
    <scope>NUCLEOTIDE SEQUENCE [LARGE SCALE GENOMIC DNA]</scope>
    <source>
        <strain evidence="3">ATCC BAA-254 / DSM 26808 / PB</strain>
    </source>
</reference>
<dbReference type="eggNOG" id="ENOG5032Z3Y">
    <property type="taxonomic scope" value="Bacteria"/>
</dbReference>
<accession>K4LD63</accession>
<organism evidence="2 3">
    <name type="scientific">Thermacetogenium phaeum (strain ATCC BAA-254 / DSM 26808 / PB)</name>
    <dbReference type="NCBI Taxonomy" id="1089553"/>
    <lineage>
        <taxon>Bacteria</taxon>
        <taxon>Bacillati</taxon>
        <taxon>Bacillota</taxon>
        <taxon>Clostridia</taxon>
        <taxon>Thermoanaerobacterales</taxon>
        <taxon>Thermoanaerobacteraceae</taxon>
        <taxon>Thermacetogenium</taxon>
    </lineage>
</organism>
<evidence type="ECO:0000313" key="3">
    <source>
        <dbReference type="Proteomes" id="UP000000467"/>
    </source>
</evidence>
<proteinExistence type="predicted"/>
<dbReference type="InterPro" id="IPR048844">
    <property type="entry name" value="LpdD_chaperone-like"/>
</dbReference>
<dbReference type="RefSeq" id="WP_015049813.1">
    <property type="nucleotide sequence ID" value="NC_018870.1"/>
</dbReference>
<protein>
    <recommendedName>
        <fullName evidence="1">Prenylated flavin chaperone LpdD-like domain-containing protein</fullName>
    </recommendedName>
</protein>
<dbReference type="STRING" id="1089553.Tph_c06620"/>
<dbReference type="Pfam" id="PF21758">
    <property type="entry name" value="PAC_bac"/>
    <property type="match status" value="1"/>
</dbReference>
<feature type="domain" description="Prenylated flavin chaperone LpdD-like" evidence="1">
    <location>
        <begin position="22"/>
        <end position="135"/>
    </location>
</feature>
<gene>
    <name evidence="2" type="ordered locus">Tph_c06620</name>
</gene>
<evidence type="ECO:0000313" key="2">
    <source>
        <dbReference type="EMBL" id="AFV10896.1"/>
    </source>
</evidence>
<sequence length="137" mass="14162">MKERPLLGGDAGDRFLEVAVGEGRHRLVCTAVLAGEDVTVVVSGGDRPHVGAVAMAVPRPSLKDPNKTSATASVLAVTGHKDDELARAISLRLAAELSRLVVVVAGVHVDGADEDDIKKITANAGQAAQRLVEALRG</sequence>
<dbReference type="HOGENOM" id="CLU_139132_0_0_9"/>
<keyword evidence="3" id="KW-1185">Reference proteome</keyword>
<dbReference type="Proteomes" id="UP000000467">
    <property type="component" value="Chromosome"/>
</dbReference>
<dbReference type="AlphaFoldDB" id="K4LD63"/>
<dbReference type="EMBL" id="CP003732">
    <property type="protein sequence ID" value="AFV10896.1"/>
    <property type="molecule type" value="Genomic_DNA"/>
</dbReference>
<name>K4LD63_THEPS</name>
<evidence type="ECO:0000259" key="1">
    <source>
        <dbReference type="Pfam" id="PF21758"/>
    </source>
</evidence>